<dbReference type="EMBL" id="CM055731">
    <property type="protein sequence ID" value="KAJ8012560.1"/>
    <property type="molecule type" value="Genomic_DNA"/>
</dbReference>
<proteinExistence type="predicted"/>
<accession>A0ACC2HA95</accession>
<dbReference type="Proteomes" id="UP001157502">
    <property type="component" value="Chromosome 4"/>
</dbReference>
<protein>
    <submittedName>
        <fullName evidence="1">Uncharacterized protein</fullName>
    </submittedName>
</protein>
<gene>
    <name evidence="1" type="ORF">DPEC_G00044120</name>
</gene>
<comment type="caution">
    <text evidence="1">The sequence shown here is derived from an EMBL/GenBank/DDBJ whole genome shotgun (WGS) entry which is preliminary data.</text>
</comment>
<organism evidence="1 2">
    <name type="scientific">Dallia pectoralis</name>
    <name type="common">Alaska blackfish</name>
    <dbReference type="NCBI Taxonomy" id="75939"/>
    <lineage>
        <taxon>Eukaryota</taxon>
        <taxon>Metazoa</taxon>
        <taxon>Chordata</taxon>
        <taxon>Craniata</taxon>
        <taxon>Vertebrata</taxon>
        <taxon>Euteleostomi</taxon>
        <taxon>Actinopterygii</taxon>
        <taxon>Neopterygii</taxon>
        <taxon>Teleostei</taxon>
        <taxon>Protacanthopterygii</taxon>
        <taxon>Esociformes</taxon>
        <taxon>Umbridae</taxon>
        <taxon>Dallia</taxon>
    </lineage>
</organism>
<sequence length="352" mass="39175">MSDQGVVATSSAQAAGGSLVQNAFGDIDLSSIPSHEQGKVIRESSSPYASLVVLVKKKDGSIRLCVDYRQLNGKTRKDAFPLPHIEESLDALSGTRWFSTMDLASGYNQVPVAEADRNKTAFYEHVKRLEAVLSRLHQEGLKVKLEKCSFFQPEVKYLGHVISKDGVSTDPDKISAVANWAPPNHTSELRSFLGFASYYRARLVAAPVLNYADFSLPFILEVDASYSGLGAVLSQEQSGKVSPVAYASRGLKPTERNMTNYSYLKLEFLALKWAMTEKFREYLLGQKCVVYTDNNPLSYLSTAKLGALEQRWAAQLSDFDFTIKYRPGRSMVMQMDYPGSINRIRLLRDVVP</sequence>
<evidence type="ECO:0000313" key="1">
    <source>
        <dbReference type="EMBL" id="KAJ8012560.1"/>
    </source>
</evidence>
<evidence type="ECO:0000313" key="2">
    <source>
        <dbReference type="Proteomes" id="UP001157502"/>
    </source>
</evidence>
<reference evidence="1" key="1">
    <citation type="submission" date="2021-05" db="EMBL/GenBank/DDBJ databases">
        <authorList>
            <person name="Pan Q."/>
            <person name="Jouanno E."/>
            <person name="Zahm M."/>
            <person name="Klopp C."/>
            <person name="Cabau C."/>
            <person name="Louis A."/>
            <person name="Berthelot C."/>
            <person name="Parey E."/>
            <person name="Roest Crollius H."/>
            <person name="Montfort J."/>
            <person name="Robinson-Rechavi M."/>
            <person name="Bouchez O."/>
            <person name="Lampietro C."/>
            <person name="Lopez Roques C."/>
            <person name="Donnadieu C."/>
            <person name="Postlethwait J."/>
            <person name="Bobe J."/>
            <person name="Dillon D."/>
            <person name="Chandos A."/>
            <person name="von Hippel F."/>
            <person name="Guiguen Y."/>
        </authorList>
    </citation>
    <scope>NUCLEOTIDE SEQUENCE</scope>
    <source>
        <strain evidence="1">YG-Jan2019</strain>
    </source>
</reference>
<keyword evidence="2" id="KW-1185">Reference proteome</keyword>
<name>A0ACC2HA95_DALPE</name>